<name>A0A9W6INV2_9PROT</name>
<comment type="caution">
    <text evidence="2">The sequence shown here is derived from an EMBL/GenBank/DDBJ whole genome shotgun (WGS) entry which is preliminary data.</text>
</comment>
<dbReference type="SUPFAM" id="SSF53328">
    <property type="entry name" value="Formyltransferase"/>
    <property type="match status" value="1"/>
</dbReference>
<dbReference type="InterPro" id="IPR002376">
    <property type="entry name" value="Formyl_transf_N"/>
</dbReference>
<dbReference type="Pfam" id="PF00551">
    <property type="entry name" value="Formyl_trans_N"/>
    <property type="match status" value="1"/>
</dbReference>
<dbReference type="RefSeq" id="WP_271187819.1">
    <property type="nucleotide sequence ID" value="NZ_BSFE01000011.1"/>
</dbReference>
<gene>
    <name evidence="2" type="ORF">GCM10017621_29760</name>
</gene>
<dbReference type="EMBL" id="BSFE01000011">
    <property type="protein sequence ID" value="GLK53468.1"/>
    <property type="molecule type" value="Genomic_DNA"/>
</dbReference>
<sequence length="235" mass="26233">MNPEGRRYLVVLTGERERPHFHLFLKRQNPEIIVTFCESLEQLEAAVLRRNGAVRILAFLTDLIVPGWLLGKLAKTPYNIHPGPPGYPGSHPESFALWNGERTYGVTAHEMTTRVDEGPIVHVDRFDIPEEARRSELADLTYQHAVNLFARIGAHCASSDADLPRVNIDWTGSKRTKADFSRLCRPPAGLLPADYRCLQRACGADYEPPALCDIGERNLGPSRANPYIILRGAAV</sequence>
<evidence type="ECO:0000259" key="1">
    <source>
        <dbReference type="Pfam" id="PF00551"/>
    </source>
</evidence>
<accession>A0A9W6INV2</accession>
<evidence type="ECO:0000313" key="3">
    <source>
        <dbReference type="Proteomes" id="UP001143486"/>
    </source>
</evidence>
<reference evidence="2" key="2">
    <citation type="submission" date="2023-01" db="EMBL/GenBank/DDBJ databases">
        <authorList>
            <person name="Sun Q."/>
            <person name="Evtushenko L."/>
        </authorList>
    </citation>
    <scope>NUCLEOTIDE SEQUENCE</scope>
    <source>
        <strain evidence="2">VKM B-1513</strain>
    </source>
</reference>
<protein>
    <recommendedName>
        <fullName evidence="1">Formyl transferase N-terminal domain-containing protein</fullName>
    </recommendedName>
</protein>
<keyword evidence="3" id="KW-1185">Reference proteome</keyword>
<feature type="domain" description="Formyl transferase N-terminal" evidence="1">
    <location>
        <begin position="53"/>
        <end position="146"/>
    </location>
</feature>
<dbReference type="InterPro" id="IPR036477">
    <property type="entry name" value="Formyl_transf_N_sf"/>
</dbReference>
<dbReference type="Proteomes" id="UP001143486">
    <property type="component" value="Unassembled WGS sequence"/>
</dbReference>
<organism evidence="2 3">
    <name type="scientific">Maricaulis virginensis</name>
    <dbReference type="NCBI Taxonomy" id="144022"/>
    <lineage>
        <taxon>Bacteria</taxon>
        <taxon>Pseudomonadati</taxon>
        <taxon>Pseudomonadota</taxon>
        <taxon>Alphaproteobacteria</taxon>
        <taxon>Maricaulales</taxon>
        <taxon>Maricaulaceae</taxon>
        <taxon>Maricaulis</taxon>
    </lineage>
</organism>
<evidence type="ECO:0000313" key="2">
    <source>
        <dbReference type="EMBL" id="GLK53468.1"/>
    </source>
</evidence>
<proteinExistence type="predicted"/>
<reference evidence="2" key="1">
    <citation type="journal article" date="2014" name="Int. J. Syst. Evol. Microbiol.">
        <title>Complete genome sequence of Corynebacterium casei LMG S-19264T (=DSM 44701T), isolated from a smear-ripened cheese.</title>
        <authorList>
            <consortium name="US DOE Joint Genome Institute (JGI-PGF)"/>
            <person name="Walter F."/>
            <person name="Albersmeier A."/>
            <person name="Kalinowski J."/>
            <person name="Ruckert C."/>
        </authorList>
    </citation>
    <scope>NUCLEOTIDE SEQUENCE</scope>
    <source>
        <strain evidence="2">VKM B-1513</strain>
    </source>
</reference>
<dbReference type="AlphaFoldDB" id="A0A9W6INV2"/>
<dbReference type="Gene3D" id="3.40.50.12230">
    <property type="match status" value="1"/>
</dbReference>